<accession>A0A9P4U9C4</accession>
<evidence type="ECO:0000256" key="2">
    <source>
        <dbReference type="SAM" id="MobiDB-lite"/>
    </source>
</evidence>
<dbReference type="AlphaFoldDB" id="A0A9P4U9C4"/>
<evidence type="ECO:0000313" key="4">
    <source>
        <dbReference type="Proteomes" id="UP000799764"/>
    </source>
</evidence>
<dbReference type="EMBL" id="MU001506">
    <property type="protein sequence ID" value="KAF2441068.1"/>
    <property type="molecule type" value="Genomic_DNA"/>
</dbReference>
<comment type="caution">
    <text evidence="3">The sequence shown here is derived from an EMBL/GenBank/DDBJ whole genome shotgun (WGS) entry which is preliminary data.</text>
</comment>
<sequence>MSPRPKSRVKREAIDETGGAATKRARTSATEVSSEDPFIATINAAVEQYREKDAVEKHSLREKIKTLEKALKAKEQLLFEESEKRMAEAKQHHQDLSCSQKTVQSYHEYTEQLQETVKVREGTISGLRSSLRVANATVRKMENEPHLQCEEVMNSKERVIKGLHDNLLVSNDALRNTKAELHLECAKVGDLMATNHEVQTQKDLWEKRAKAMYSAYEGVHDKNGRLIEKVEATLEACAPGGLSKKSRKMMDELKSCPLDELSDFHAD</sequence>
<keyword evidence="4" id="KW-1185">Reference proteome</keyword>
<gene>
    <name evidence="3" type="ORF">P171DRAFT_88334</name>
</gene>
<organism evidence="3 4">
    <name type="scientific">Karstenula rhodostoma CBS 690.94</name>
    <dbReference type="NCBI Taxonomy" id="1392251"/>
    <lineage>
        <taxon>Eukaryota</taxon>
        <taxon>Fungi</taxon>
        <taxon>Dikarya</taxon>
        <taxon>Ascomycota</taxon>
        <taxon>Pezizomycotina</taxon>
        <taxon>Dothideomycetes</taxon>
        <taxon>Pleosporomycetidae</taxon>
        <taxon>Pleosporales</taxon>
        <taxon>Massarineae</taxon>
        <taxon>Didymosphaeriaceae</taxon>
        <taxon>Karstenula</taxon>
    </lineage>
</organism>
<evidence type="ECO:0000313" key="3">
    <source>
        <dbReference type="EMBL" id="KAF2441068.1"/>
    </source>
</evidence>
<feature type="region of interest" description="Disordered" evidence="2">
    <location>
        <begin position="1"/>
        <end position="34"/>
    </location>
</feature>
<keyword evidence="1" id="KW-0175">Coiled coil</keyword>
<evidence type="ECO:0000256" key="1">
    <source>
        <dbReference type="SAM" id="Coils"/>
    </source>
</evidence>
<reference evidence="3" key="1">
    <citation type="journal article" date="2020" name="Stud. Mycol.">
        <title>101 Dothideomycetes genomes: a test case for predicting lifestyles and emergence of pathogens.</title>
        <authorList>
            <person name="Haridas S."/>
            <person name="Albert R."/>
            <person name="Binder M."/>
            <person name="Bloem J."/>
            <person name="Labutti K."/>
            <person name="Salamov A."/>
            <person name="Andreopoulos B."/>
            <person name="Baker S."/>
            <person name="Barry K."/>
            <person name="Bills G."/>
            <person name="Bluhm B."/>
            <person name="Cannon C."/>
            <person name="Castanera R."/>
            <person name="Culley D."/>
            <person name="Daum C."/>
            <person name="Ezra D."/>
            <person name="Gonzalez J."/>
            <person name="Henrissat B."/>
            <person name="Kuo A."/>
            <person name="Liang C."/>
            <person name="Lipzen A."/>
            <person name="Lutzoni F."/>
            <person name="Magnuson J."/>
            <person name="Mondo S."/>
            <person name="Nolan M."/>
            <person name="Ohm R."/>
            <person name="Pangilinan J."/>
            <person name="Park H.-J."/>
            <person name="Ramirez L."/>
            <person name="Alfaro M."/>
            <person name="Sun H."/>
            <person name="Tritt A."/>
            <person name="Yoshinaga Y."/>
            <person name="Zwiers L.-H."/>
            <person name="Turgeon B."/>
            <person name="Goodwin S."/>
            <person name="Spatafora J."/>
            <person name="Crous P."/>
            <person name="Grigoriev I."/>
        </authorList>
    </citation>
    <scope>NUCLEOTIDE SEQUENCE</scope>
    <source>
        <strain evidence="3">CBS 690.94</strain>
    </source>
</reference>
<feature type="coiled-coil region" evidence="1">
    <location>
        <begin position="57"/>
        <end position="84"/>
    </location>
</feature>
<proteinExistence type="predicted"/>
<name>A0A9P4U9C4_9PLEO</name>
<protein>
    <submittedName>
        <fullName evidence="3">Uncharacterized protein</fullName>
    </submittedName>
</protein>
<dbReference type="Proteomes" id="UP000799764">
    <property type="component" value="Unassembled WGS sequence"/>
</dbReference>
<dbReference type="OrthoDB" id="10682272at2759"/>